<sequence>QGWYVGIKNSLLNLGAVQPNQTIQVSFRNQGVYTFDSIELYTRDYSQLSTEIAKLRENTLQNVHFSANEVSGELNLEKEKLLLLTIPYEKGWTAYDNGKKIPIIQSNYMYTGLLLNPGNHQIKLIYHTSGLMTGWILTIVGWIIFLFTIILKKRFSFK</sequence>
<dbReference type="RefSeq" id="WP_143353320.1">
    <property type="nucleotide sequence ID" value="NZ_PCGC01000080.1"/>
</dbReference>
<proteinExistence type="predicted"/>
<dbReference type="PANTHER" id="PTHR38454:SF1">
    <property type="entry name" value="INTEGRAL MEMBRANE PROTEIN"/>
    <property type="match status" value="1"/>
</dbReference>
<evidence type="ECO:0008006" key="4">
    <source>
        <dbReference type="Google" id="ProtNLM"/>
    </source>
</evidence>
<dbReference type="Proteomes" id="UP000224303">
    <property type="component" value="Unassembled WGS sequence"/>
</dbReference>
<evidence type="ECO:0000256" key="1">
    <source>
        <dbReference type="SAM" id="Phobius"/>
    </source>
</evidence>
<gene>
    <name evidence="2" type="ORF">CQR37_14205</name>
</gene>
<keyword evidence="1" id="KW-1133">Transmembrane helix</keyword>
<feature type="non-terminal residue" evidence="2">
    <location>
        <position position="1"/>
    </location>
</feature>
<organism evidence="2 3">
    <name type="scientific">Enterococcus faecium</name>
    <name type="common">Streptococcus faecium</name>
    <dbReference type="NCBI Taxonomy" id="1352"/>
    <lineage>
        <taxon>Bacteria</taxon>
        <taxon>Bacillati</taxon>
        <taxon>Bacillota</taxon>
        <taxon>Bacilli</taxon>
        <taxon>Lactobacillales</taxon>
        <taxon>Enterococcaceae</taxon>
        <taxon>Enterococcus</taxon>
    </lineage>
</organism>
<reference evidence="2 3" key="1">
    <citation type="submission" date="2017-10" db="EMBL/GenBank/DDBJ databases">
        <title>Draft genomes of the Enterococcus faecium isolated from human feces before and after Helicobacter pylori eradication therapy.</title>
        <authorList>
            <person name="Prianichniikov N.A."/>
            <person name="Glushchenko O.E."/>
            <person name="Malakhova M.V."/>
        </authorList>
    </citation>
    <scope>NUCLEOTIDE SEQUENCE [LARGE SCALE GENOMIC DNA]</scope>
    <source>
        <strain evidence="2 3">Hp_5-7</strain>
    </source>
</reference>
<dbReference type="Pfam" id="PF09586">
    <property type="entry name" value="YfhO"/>
    <property type="match status" value="1"/>
</dbReference>
<protein>
    <recommendedName>
        <fullName evidence="4">YfhO family protein</fullName>
    </recommendedName>
</protein>
<accession>A0A2G0E7R4</accession>
<dbReference type="InterPro" id="IPR018580">
    <property type="entry name" value="Uncharacterised_YfhO"/>
</dbReference>
<keyword evidence="1" id="KW-0812">Transmembrane</keyword>
<evidence type="ECO:0000313" key="3">
    <source>
        <dbReference type="Proteomes" id="UP000224303"/>
    </source>
</evidence>
<dbReference type="AlphaFoldDB" id="A0A2G0E7R4"/>
<dbReference type="PANTHER" id="PTHR38454">
    <property type="entry name" value="INTEGRAL MEMBRANE PROTEIN-RELATED"/>
    <property type="match status" value="1"/>
</dbReference>
<keyword evidence="1" id="KW-0472">Membrane</keyword>
<evidence type="ECO:0000313" key="2">
    <source>
        <dbReference type="EMBL" id="PHL20466.1"/>
    </source>
</evidence>
<name>A0A2G0E7R4_ENTFC</name>
<dbReference type="EMBL" id="PCGC01000080">
    <property type="protein sequence ID" value="PHL20466.1"/>
    <property type="molecule type" value="Genomic_DNA"/>
</dbReference>
<comment type="caution">
    <text evidence="2">The sequence shown here is derived from an EMBL/GenBank/DDBJ whole genome shotgun (WGS) entry which is preliminary data.</text>
</comment>
<feature type="transmembrane region" description="Helical" evidence="1">
    <location>
        <begin position="132"/>
        <end position="151"/>
    </location>
</feature>